<dbReference type="InterPro" id="IPR001128">
    <property type="entry name" value="Cyt_P450"/>
</dbReference>
<dbReference type="InterPro" id="IPR017972">
    <property type="entry name" value="Cyt_P450_CS"/>
</dbReference>
<feature type="transmembrane region" description="Helical" evidence="8">
    <location>
        <begin position="15"/>
        <end position="37"/>
    </location>
</feature>
<comment type="similarity">
    <text evidence="2 7">Belongs to the cytochrome P450 family.</text>
</comment>
<evidence type="ECO:0000256" key="2">
    <source>
        <dbReference type="ARBA" id="ARBA00010617"/>
    </source>
</evidence>
<evidence type="ECO:0000313" key="9">
    <source>
        <dbReference type="EMBL" id="KAK4466958.1"/>
    </source>
</evidence>
<keyword evidence="6 7" id="KW-0503">Monooxygenase</keyword>
<feature type="transmembrane region" description="Helical" evidence="8">
    <location>
        <begin position="49"/>
        <end position="71"/>
    </location>
</feature>
<proteinExistence type="inferred from homology"/>
<dbReference type="InterPro" id="IPR002974">
    <property type="entry name" value="Cyt_P450_E_CYP52_ascomycetes"/>
</dbReference>
<evidence type="ECO:0000256" key="8">
    <source>
        <dbReference type="SAM" id="Phobius"/>
    </source>
</evidence>
<gene>
    <name evidence="9" type="ORF">QBC42DRAFT_192087</name>
</gene>
<evidence type="ECO:0000256" key="4">
    <source>
        <dbReference type="ARBA" id="ARBA00023002"/>
    </source>
</evidence>
<dbReference type="PANTHER" id="PTHR24287:SF17">
    <property type="entry name" value="P450, PUTATIVE (EUROFUNG)-RELATED"/>
    <property type="match status" value="1"/>
</dbReference>
<dbReference type="PRINTS" id="PR01239">
    <property type="entry name" value="EP450IICYP52"/>
</dbReference>
<dbReference type="PROSITE" id="PS00086">
    <property type="entry name" value="CYTOCHROME_P450"/>
    <property type="match status" value="1"/>
</dbReference>
<keyword evidence="10" id="KW-1185">Reference proteome</keyword>
<dbReference type="GO" id="GO:0020037">
    <property type="term" value="F:heme binding"/>
    <property type="evidence" value="ECO:0007669"/>
    <property type="project" value="InterPro"/>
</dbReference>
<reference evidence="9" key="1">
    <citation type="journal article" date="2023" name="Mol. Phylogenet. Evol.">
        <title>Genome-scale phylogeny and comparative genomics of the fungal order Sordariales.</title>
        <authorList>
            <person name="Hensen N."/>
            <person name="Bonometti L."/>
            <person name="Westerberg I."/>
            <person name="Brannstrom I.O."/>
            <person name="Guillou S."/>
            <person name="Cros-Aarteil S."/>
            <person name="Calhoun S."/>
            <person name="Haridas S."/>
            <person name="Kuo A."/>
            <person name="Mondo S."/>
            <person name="Pangilinan J."/>
            <person name="Riley R."/>
            <person name="LaButti K."/>
            <person name="Andreopoulos B."/>
            <person name="Lipzen A."/>
            <person name="Chen C."/>
            <person name="Yan M."/>
            <person name="Daum C."/>
            <person name="Ng V."/>
            <person name="Clum A."/>
            <person name="Steindorff A."/>
            <person name="Ohm R.A."/>
            <person name="Martin F."/>
            <person name="Silar P."/>
            <person name="Natvig D.O."/>
            <person name="Lalanne C."/>
            <person name="Gautier V."/>
            <person name="Ament-Velasquez S.L."/>
            <person name="Kruys A."/>
            <person name="Hutchinson M.I."/>
            <person name="Powell A.J."/>
            <person name="Barry K."/>
            <person name="Miller A.N."/>
            <person name="Grigoriev I.V."/>
            <person name="Debuchy R."/>
            <person name="Gladieux P."/>
            <person name="Hiltunen Thoren M."/>
            <person name="Johannesson H."/>
        </authorList>
    </citation>
    <scope>NUCLEOTIDE SEQUENCE</scope>
    <source>
        <strain evidence="9">PSN324</strain>
    </source>
</reference>
<dbReference type="Proteomes" id="UP001321749">
    <property type="component" value="Unassembled WGS sequence"/>
</dbReference>
<dbReference type="SUPFAM" id="SSF48264">
    <property type="entry name" value="Cytochrome P450"/>
    <property type="match status" value="1"/>
</dbReference>
<dbReference type="Pfam" id="PF00067">
    <property type="entry name" value="p450"/>
    <property type="match status" value="1"/>
</dbReference>
<dbReference type="InterPro" id="IPR036396">
    <property type="entry name" value="Cyt_P450_sf"/>
</dbReference>
<dbReference type="Gene3D" id="1.10.630.10">
    <property type="entry name" value="Cytochrome P450"/>
    <property type="match status" value="1"/>
</dbReference>
<dbReference type="InterPro" id="IPR047146">
    <property type="entry name" value="Cyt_P450_E_CYP52_fungi"/>
</dbReference>
<sequence>MGGNLETAYSKRSPLPLIALGLPLSAVGYLEATRYFIHNDRTATRLSYLLLAGLVIFVFKLQQHIFARLAFDRRARQLGCGPIPVYPAKDTIIGIDSLLSGLRAMKSHKLLDWYTERSKVCGKTYYGQTLGEWLIMTSHHENIKAMLSTKFDDWPIDGPRLYAALPTLGPDSVFTTNGDKWHGARSLIRPSFVRDQVADLQCFDRHIGNFVNAIPTDGEAFDIQALLQDMTMDSSTDFLLGYSTNSLVEPSEDARQMLHDFEFVSRESAKKARLGPLLYCLPHPALYAAVKRTRDFIRFYMNKVIKENEKGASGERGYVFLNELLKLNAPADYTIDQMLSILVAGRDTTAAAITAAFYFLARNPEAVKKLRNEIESVGEENPTWEQLKSMKYMNNVTREALRLFPPVATNSRRANKETILPRGGGPDGSLPVLVPKGTSARFLTYTMQRDKDIYGPDADEFRPERWESDLRAGWTYVPFSGGPRICLGQQFALTQISLTLYRFFQKFETIQAKDSGPLLAQTNLTISFPHGCKISVKRK</sequence>
<dbReference type="GO" id="GO:0005506">
    <property type="term" value="F:iron ion binding"/>
    <property type="evidence" value="ECO:0007669"/>
    <property type="project" value="InterPro"/>
</dbReference>
<comment type="cofactor">
    <cofactor evidence="1">
        <name>heme</name>
        <dbReference type="ChEBI" id="CHEBI:30413"/>
    </cofactor>
</comment>
<keyword evidence="8" id="KW-0812">Transmembrane</keyword>
<keyword evidence="4 7" id="KW-0560">Oxidoreductase</keyword>
<dbReference type="CDD" id="cd11063">
    <property type="entry name" value="CYP52"/>
    <property type="match status" value="1"/>
</dbReference>
<evidence type="ECO:0000256" key="6">
    <source>
        <dbReference type="ARBA" id="ARBA00023033"/>
    </source>
</evidence>
<evidence type="ECO:0000256" key="1">
    <source>
        <dbReference type="ARBA" id="ARBA00001971"/>
    </source>
</evidence>
<evidence type="ECO:0000256" key="5">
    <source>
        <dbReference type="ARBA" id="ARBA00023004"/>
    </source>
</evidence>
<dbReference type="PRINTS" id="PR00385">
    <property type="entry name" value="P450"/>
</dbReference>
<keyword evidence="3 7" id="KW-0479">Metal-binding</keyword>
<accession>A0AAV9I2X5</accession>
<keyword evidence="5 7" id="KW-0408">Iron</keyword>
<organism evidence="9 10">
    <name type="scientific">Cladorrhinum samala</name>
    <dbReference type="NCBI Taxonomy" id="585594"/>
    <lineage>
        <taxon>Eukaryota</taxon>
        <taxon>Fungi</taxon>
        <taxon>Dikarya</taxon>
        <taxon>Ascomycota</taxon>
        <taxon>Pezizomycotina</taxon>
        <taxon>Sordariomycetes</taxon>
        <taxon>Sordariomycetidae</taxon>
        <taxon>Sordariales</taxon>
        <taxon>Podosporaceae</taxon>
        <taxon>Cladorrhinum</taxon>
    </lineage>
</organism>
<dbReference type="AlphaFoldDB" id="A0AAV9I2X5"/>
<evidence type="ECO:0000256" key="7">
    <source>
        <dbReference type="RuleBase" id="RU000461"/>
    </source>
</evidence>
<evidence type="ECO:0000313" key="10">
    <source>
        <dbReference type="Proteomes" id="UP001321749"/>
    </source>
</evidence>
<evidence type="ECO:0000256" key="3">
    <source>
        <dbReference type="ARBA" id="ARBA00022723"/>
    </source>
</evidence>
<comment type="caution">
    <text evidence="9">The sequence shown here is derived from an EMBL/GenBank/DDBJ whole genome shotgun (WGS) entry which is preliminary data.</text>
</comment>
<keyword evidence="8" id="KW-1133">Transmembrane helix</keyword>
<dbReference type="PANTHER" id="PTHR24287">
    <property type="entry name" value="P450, PUTATIVE (EUROFUNG)-RELATED"/>
    <property type="match status" value="1"/>
</dbReference>
<dbReference type="EMBL" id="MU864929">
    <property type="protein sequence ID" value="KAK4466958.1"/>
    <property type="molecule type" value="Genomic_DNA"/>
</dbReference>
<dbReference type="GO" id="GO:0016712">
    <property type="term" value="F:oxidoreductase activity, acting on paired donors, with incorporation or reduction of molecular oxygen, reduced flavin or flavoprotein as one donor, and incorporation of one atom of oxygen"/>
    <property type="evidence" value="ECO:0007669"/>
    <property type="project" value="InterPro"/>
</dbReference>
<keyword evidence="8" id="KW-0472">Membrane</keyword>
<keyword evidence="7" id="KW-0349">Heme</keyword>
<protein>
    <submittedName>
        <fullName evidence="9">Cytochrome P450</fullName>
    </submittedName>
</protein>
<reference evidence="9" key="2">
    <citation type="submission" date="2023-06" db="EMBL/GenBank/DDBJ databases">
        <authorList>
            <consortium name="Lawrence Berkeley National Laboratory"/>
            <person name="Mondo S.J."/>
            <person name="Hensen N."/>
            <person name="Bonometti L."/>
            <person name="Westerberg I."/>
            <person name="Brannstrom I.O."/>
            <person name="Guillou S."/>
            <person name="Cros-Aarteil S."/>
            <person name="Calhoun S."/>
            <person name="Haridas S."/>
            <person name="Kuo A."/>
            <person name="Pangilinan J."/>
            <person name="Riley R."/>
            <person name="Labutti K."/>
            <person name="Andreopoulos B."/>
            <person name="Lipzen A."/>
            <person name="Chen C."/>
            <person name="Yanf M."/>
            <person name="Daum C."/>
            <person name="Ng V."/>
            <person name="Clum A."/>
            <person name="Steindorff A."/>
            <person name="Ohm R."/>
            <person name="Martin F."/>
            <person name="Silar P."/>
            <person name="Natvig D."/>
            <person name="Lalanne C."/>
            <person name="Gautier V."/>
            <person name="Ament-Velasquez S.L."/>
            <person name="Kruys A."/>
            <person name="Hutchinson M.I."/>
            <person name="Powell A.J."/>
            <person name="Barry K."/>
            <person name="Miller A.N."/>
            <person name="Grigoriev I.V."/>
            <person name="Debuchy R."/>
            <person name="Gladieux P."/>
            <person name="Thoren M.H."/>
            <person name="Johannesson H."/>
        </authorList>
    </citation>
    <scope>NUCLEOTIDE SEQUENCE</scope>
    <source>
        <strain evidence="9">PSN324</strain>
    </source>
</reference>
<name>A0AAV9I2X5_9PEZI</name>